<dbReference type="Proteomes" id="UP001362999">
    <property type="component" value="Unassembled WGS sequence"/>
</dbReference>
<evidence type="ECO:0000313" key="2">
    <source>
        <dbReference type="Proteomes" id="UP001362999"/>
    </source>
</evidence>
<dbReference type="Gene3D" id="3.80.10.10">
    <property type="entry name" value="Ribonuclease Inhibitor"/>
    <property type="match status" value="1"/>
</dbReference>
<dbReference type="SUPFAM" id="SSF52047">
    <property type="entry name" value="RNI-like"/>
    <property type="match status" value="1"/>
</dbReference>
<protein>
    <recommendedName>
        <fullName evidence="3">F-box domain-containing protein</fullName>
    </recommendedName>
</protein>
<gene>
    <name evidence="1" type="ORF">R3P38DRAFT_3189001</name>
</gene>
<evidence type="ECO:0000313" key="1">
    <source>
        <dbReference type="EMBL" id="KAK7030055.1"/>
    </source>
</evidence>
<organism evidence="1 2">
    <name type="scientific">Favolaschia claudopus</name>
    <dbReference type="NCBI Taxonomy" id="2862362"/>
    <lineage>
        <taxon>Eukaryota</taxon>
        <taxon>Fungi</taxon>
        <taxon>Dikarya</taxon>
        <taxon>Basidiomycota</taxon>
        <taxon>Agaricomycotina</taxon>
        <taxon>Agaricomycetes</taxon>
        <taxon>Agaricomycetidae</taxon>
        <taxon>Agaricales</taxon>
        <taxon>Marasmiineae</taxon>
        <taxon>Mycenaceae</taxon>
        <taxon>Favolaschia</taxon>
    </lineage>
</organism>
<sequence>MAPPPLANELWYEICAFLPLEAIRNLSSADHDFHVLVRPLGFSEYHVVPHSHLYIPPPEHLERASQRLDFYSSPEIAPRVRACIAKVPDRLLHPRQSSADGAPTALMRTFYDRLAVFTRLQRLEFSNIRMTQKGLNSVCTLPALTHLSFDLCSFERWEDVTGIKIPLRVASLTANESQSLLAPLSQIMSPDTLEELHFGNLAALTAEKVGPFPHLHTLKVLDDIFYSEAEALDVLANFPAVRTCCIKYNGMLGDLTADAAAVIFPDLQKYAGNYLNLNLFHLRPALSHITLFPLAPSLRFEELIFELGDVDALPNITSFKAQFEAYDFGFPEVCRLLTLLPHLSELRLRLTSDLMDGHGFVLLDPVFLLESISAQGILPLTLQTFSIVYDAVPLKLMNPAWDSMDFGAIRNRFQERCPDLAYFYVNVHHFSFLWWKNDPVWEITTRSRGDTTLLESKLLEYRKARMADSILNADDLYYS</sequence>
<accession>A0AAW0BTG3</accession>
<dbReference type="AlphaFoldDB" id="A0AAW0BTG3"/>
<reference evidence="1 2" key="1">
    <citation type="journal article" date="2024" name="J Genomics">
        <title>Draft genome sequencing and assembly of Favolaschia claudopus CIRM-BRFM 2984 isolated from oak limbs.</title>
        <authorList>
            <person name="Navarro D."/>
            <person name="Drula E."/>
            <person name="Chaduli D."/>
            <person name="Cazenave R."/>
            <person name="Ahrendt S."/>
            <person name="Wang J."/>
            <person name="Lipzen A."/>
            <person name="Daum C."/>
            <person name="Barry K."/>
            <person name="Grigoriev I.V."/>
            <person name="Favel A."/>
            <person name="Rosso M.N."/>
            <person name="Martin F."/>
        </authorList>
    </citation>
    <scope>NUCLEOTIDE SEQUENCE [LARGE SCALE GENOMIC DNA]</scope>
    <source>
        <strain evidence="1 2">CIRM-BRFM 2984</strain>
    </source>
</reference>
<dbReference type="EMBL" id="JAWWNJ010000026">
    <property type="protein sequence ID" value="KAK7030055.1"/>
    <property type="molecule type" value="Genomic_DNA"/>
</dbReference>
<comment type="caution">
    <text evidence="1">The sequence shown here is derived from an EMBL/GenBank/DDBJ whole genome shotgun (WGS) entry which is preliminary data.</text>
</comment>
<keyword evidence="2" id="KW-1185">Reference proteome</keyword>
<proteinExistence type="predicted"/>
<evidence type="ECO:0008006" key="3">
    <source>
        <dbReference type="Google" id="ProtNLM"/>
    </source>
</evidence>
<dbReference type="InterPro" id="IPR032675">
    <property type="entry name" value="LRR_dom_sf"/>
</dbReference>
<name>A0AAW0BTG3_9AGAR</name>